<dbReference type="SMART" id="SM00568">
    <property type="entry name" value="GRAM"/>
    <property type="match status" value="2"/>
</dbReference>
<evidence type="ECO:0000256" key="18">
    <source>
        <dbReference type="ARBA" id="ARBA00047886"/>
    </source>
</evidence>
<dbReference type="CDD" id="cd13215">
    <property type="entry name" value="PH-GRAM1_AGT26"/>
    <property type="match status" value="1"/>
</dbReference>
<proteinExistence type="inferred from homology"/>
<evidence type="ECO:0000256" key="13">
    <source>
        <dbReference type="ARBA" id="ARBA00023098"/>
    </source>
</evidence>
<dbReference type="FunFam" id="2.30.29.30:FF:000606">
    <property type="entry name" value="Sterol 3-beta-glucosyltransferase"/>
    <property type="match status" value="1"/>
</dbReference>
<evidence type="ECO:0000256" key="11">
    <source>
        <dbReference type="ARBA" id="ARBA00022955"/>
    </source>
</evidence>
<comment type="catalytic activity">
    <reaction evidence="19">
        <text>a sterol + UDP-alpha-D-glucose = a sterol 3-beta-D-glucoside + UDP + H(+)</text>
        <dbReference type="Rhea" id="RHEA:22724"/>
        <dbReference type="ChEBI" id="CHEBI:15378"/>
        <dbReference type="ChEBI" id="CHEBI:15889"/>
        <dbReference type="ChEBI" id="CHEBI:37424"/>
        <dbReference type="ChEBI" id="CHEBI:58223"/>
        <dbReference type="ChEBI" id="CHEBI:58885"/>
        <dbReference type="EC" id="2.4.1.173"/>
    </reaction>
    <physiologicalReaction direction="left-to-right" evidence="19">
        <dbReference type="Rhea" id="RHEA:22725"/>
    </physiologicalReaction>
</comment>
<keyword evidence="10" id="KW-0677">Repeat</keyword>
<dbReference type="FunFam" id="2.30.29.30:FF:000303">
    <property type="entry name" value="Sterol 3-beta-glucosyltransferase"/>
    <property type="match status" value="1"/>
</dbReference>
<evidence type="ECO:0000256" key="9">
    <source>
        <dbReference type="ARBA" id="ARBA00022679"/>
    </source>
</evidence>
<evidence type="ECO:0000256" key="21">
    <source>
        <dbReference type="SAM" id="MobiDB-lite"/>
    </source>
</evidence>
<dbReference type="OrthoDB" id="10261837at2759"/>
<feature type="compositionally biased region" description="Basic and acidic residues" evidence="21">
    <location>
        <begin position="325"/>
        <end position="334"/>
    </location>
</feature>
<evidence type="ECO:0000256" key="14">
    <source>
        <dbReference type="ARBA" id="ARBA00023136"/>
    </source>
</evidence>
<evidence type="ECO:0000256" key="3">
    <source>
        <dbReference type="ARBA" id="ARBA00006962"/>
    </source>
</evidence>
<evidence type="ECO:0000256" key="6">
    <source>
        <dbReference type="ARBA" id="ARBA00022490"/>
    </source>
</evidence>
<dbReference type="GO" id="GO:0005975">
    <property type="term" value="P:carbohydrate metabolic process"/>
    <property type="evidence" value="ECO:0007669"/>
    <property type="project" value="InterPro"/>
</dbReference>
<evidence type="ECO:0000256" key="7">
    <source>
        <dbReference type="ARBA" id="ARBA00022516"/>
    </source>
</evidence>
<dbReference type="FunFam" id="3.40.50.2000:FF:000029">
    <property type="entry name" value="Sterol 3-beta-glucosyltransferase"/>
    <property type="match status" value="1"/>
</dbReference>
<comment type="subcellular location">
    <subcellularLocation>
        <location evidence="2">Cytoplasm</location>
    </subcellularLocation>
    <subcellularLocation>
        <location evidence="1">Membrane</location>
        <topology evidence="1">Peripheral membrane protein</topology>
    </subcellularLocation>
</comment>
<evidence type="ECO:0000256" key="5">
    <source>
        <dbReference type="ARBA" id="ARBA00017894"/>
    </source>
</evidence>
<feature type="compositionally biased region" description="Polar residues" evidence="21">
    <location>
        <begin position="52"/>
        <end position="86"/>
    </location>
</feature>
<feature type="compositionally biased region" description="Low complexity" evidence="21">
    <location>
        <begin position="1527"/>
        <end position="1545"/>
    </location>
</feature>
<dbReference type="InterPro" id="IPR001849">
    <property type="entry name" value="PH_domain"/>
</dbReference>
<dbReference type="Pfam" id="PF03033">
    <property type="entry name" value="Glyco_transf_28"/>
    <property type="match status" value="1"/>
</dbReference>
<comment type="similarity">
    <text evidence="3">Belongs to the glycosyltransferase 28 family.</text>
</comment>
<feature type="compositionally biased region" description="Acidic residues" evidence="21">
    <location>
        <begin position="178"/>
        <end position="194"/>
    </location>
</feature>
<dbReference type="GO" id="GO:0016126">
    <property type="term" value="P:sterol biosynthetic process"/>
    <property type="evidence" value="ECO:0007669"/>
    <property type="project" value="UniProtKB-KW"/>
</dbReference>
<keyword evidence="13" id="KW-0443">Lipid metabolism</keyword>
<evidence type="ECO:0000256" key="12">
    <source>
        <dbReference type="ARBA" id="ARBA00023011"/>
    </source>
</evidence>
<dbReference type="GO" id="GO:0016020">
    <property type="term" value="C:membrane"/>
    <property type="evidence" value="ECO:0007669"/>
    <property type="project" value="UniProtKB-SubCell"/>
</dbReference>
<gene>
    <name evidence="23" type="ORF">I312_01911</name>
</gene>
<dbReference type="Gene3D" id="3.40.50.2000">
    <property type="entry name" value="Glycogen Phosphorylase B"/>
    <property type="match status" value="2"/>
</dbReference>
<evidence type="ECO:0000256" key="20">
    <source>
        <dbReference type="ARBA" id="ARBA00059773"/>
    </source>
</evidence>
<dbReference type="Gene3D" id="2.30.29.30">
    <property type="entry name" value="Pleckstrin-homology domain (PH domain)/Phosphotyrosine-binding domain (PTB)"/>
    <property type="match status" value="2"/>
</dbReference>
<comment type="function">
    <text evidence="20">Sterol glycosyltransferase responsible for the glycosylation of ergosterol to form ergosterol-glucoside.</text>
</comment>
<dbReference type="InterPro" id="IPR004182">
    <property type="entry name" value="GRAM"/>
</dbReference>
<reference evidence="23" key="1">
    <citation type="submission" date="2015-01" db="EMBL/GenBank/DDBJ databases">
        <title>The Genome Sequence of Cryptococcus gattii CA1280.</title>
        <authorList>
            <consortium name="The Broad Institute Genomics Platform"/>
            <person name="Cuomo C."/>
            <person name="Litvintseva A."/>
            <person name="Chen Y."/>
            <person name="Heitman J."/>
            <person name="Sun S."/>
            <person name="Springer D."/>
            <person name="Dromer F."/>
            <person name="Young S."/>
            <person name="Zeng Q."/>
            <person name="Gargeya S."/>
            <person name="Abouelleil A."/>
            <person name="Alvarado L."/>
            <person name="Chapman S.B."/>
            <person name="Gainer-Dewar J."/>
            <person name="Goldberg J."/>
            <person name="Griggs A."/>
            <person name="Gujja S."/>
            <person name="Hansen M."/>
            <person name="Howarth C."/>
            <person name="Imamovic A."/>
            <person name="Larimer J."/>
            <person name="Murphy C."/>
            <person name="Naylor J."/>
            <person name="Pearson M."/>
            <person name="Priest M."/>
            <person name="Roberts A."/>
            <person name="Saif S."/>
            <person name="Shea T."/>
            <person name="Sykes S."/>
            <person name="Wortman J."/>
            <person name="Nusbaum C."/>
            <person name="Birren B."/>
        </authorList>
    </citation>
    <scope>NUCLEOTIDE SEQUENCE [LARGE SCALE GENOMIC DNA]</scope>
    <source>
        <strain evidence="23">CA1280</strain>
    </source>
</reference>
<feature type="compositionally biased region" description="Basic and acidic residues" evidence="21">
    <location>
        <begin position="665"/>
        <end position="689"/>
    </location>
</feature>
<dbReference type="Pfam" id="PF02893">
    <property type="entry name" value="GRAM"/>
    <property type="match status" value="2"/>
</dbReference>
<evidence type="ECO:0000313" key="23">
    <source>
        <dbReference type="EMBL" id="KIR48841.1"/>
    </source>
</evidence>
<evidence type="ECO:0000259" key="22">
    <source>
        <dbReference type="PROSITE" id="PS50003"/>
    </source>
</evidence>
<feature type="region of interest" description="Disordered" evidence="21">
    <location>
        <begin position="173"/>
        <end position="303"/>
    </location>
</feature>
<dbReference type="CDD" id="cd13216">
    <property type="entry name" value="PH-GRAM2_AGT26"/>
    <property type="match status" value="1"/>
</dbReference>
<feature type="compositionally biased region" description="Polar residues" evidence="21">
    <location>
        <begin position="760"/>
        <end position="786"/>
    </location>
</feature>
<evidence type="ECO:0000256" key="8">
    <source>
        <dbReference type="ARBA" id="ARBA00022676"/>
    </source>
</evidence>
<feature type="compositionally biased region" description="Low complexity" evidence="21">
    <location>
        <begin position="744"/>
        <end position="759"/>
    </location>
</feature>
<accession>A0A0D0VNH5</accession>
<dbReference type="GO" id="GO:0005737">
    <property type="term" value="C:cytoplasm"/>
    <property type="evidence" value="ECO:0007669"/>
    <property type="project" value="UniProtKB-SubCell"/>
</dbReference>
<keyword evidence="15" id="KW-1207">Sterol metabolism</keyword>
<dbReference type="FunFam" id="3.40.50.2000:FF:000009">
    <property type="entry name" value="Sterol 3-beta-glucosyltransferase UGT80A2"/>
    <property type="match status" value="1"/>
</dbReference>
<evidence type="ECO:0000256" key="4">
    <source>
        <dbReference type="ARBA" id="ARBA00012650"/>
    </source>
</evidence>
<feature type="region of interest" description="Disordered" evidence="21">
    <location>
        <begin position="1502"/>
        <end position="1548"/>
    </location>
</feature>
<evidence type="ECO:0000256" key="19">
    <source>
        <dbReference type="ARBA" id="ARBA00049453"/>
    </source>
</evidence>
<feature type="compositionally biased region" description="Low complexity" evidence="21">
    <location>
        <begin position="253"/>
        <end position="273"/>
    </location>
</feature>
<evidence type="ECO:0000256" key="16">
    <source>
        <dbReference type="ARBA" id="ARBA00023221"/>
    </source>
</evidence>
<keyword evidence="12" id="KW-0756">Sterol biosynthesis</keyword>
<feature type="compositionally biased region" description="Polar residues" evidence="21">
    <location>
        <begin position="104"/>
        <end position="144"/>
    </location>
</feature>
<feature type="region of interest" description="Disordered" evidence="21">
    <location>
        <begin position="1"/>
        <end position="159"/>
    </location>
</feature>
<keyword evidence="11" id="KW-0752">Steroid biosynthesis</keyword>
<feature type="region of interest" description="Disordered" evidence="21">
    <location>
        <begin position="315"/>
        <end position="334"/>
    </location>
</feature>
<dbReference type="InterPro" id="IPR050426">
    <property type="entry name" value="Glycosyltransferase_28"/>
</dbReference>
<dbReference type="Pfam" id="PF06722">
    <property type="entry name" value="EryCIII-like_C"/>
    <property type="match status" value="1"/>
</dbReference>
<dbReference type="InterPro" id="IPR048066">
    <property type="entry name" value="ATG26_PH_GRAM1"/>
</dbReference>
<dbReference type="SUPFAM" id="SSF53756">
    <property type="entry name" value="UDP-Glycosyltransferase/glycogen phosphorylase"/>
    <property type="match status" value="1"/>
</dbReference>
<keyword evidence="14" id="KW-0472">Membrane</keyword>
<evidence type="ECO:0000256" key="10">
    <source>
        <dbReference type="ARBA" id="ARBA00022737"/>
    </source>
</evidence>
<feature type="region of interest" description="Disordered" evidence="21">
    <location>
        <begin position="663"/>
        <end position="829"/>
    </location>
</feature>
<organism evidence="23">
    <name type="scientific">Cryptococcus bacillisporus CA1280</name>
    <dbReference type="NCBI Taxonomy" id="1296109"/>
    <lineage>
        <taxon>Eukaryota</taxon>
        <taxon>Fungi</taxon>
        <taxon>Dikarya</taxon>
        <taxon>Basidiomycota</taxon>
        <taxon>Agaricomycotina</taxon>
        <taxon>Tremellomycetes</taxon>
        <taxon>Tremellales</taxon>
        <taxon>Cryptococcaceae</taxon>
        <taxon>Cryptococcus</taxon>
        <taxon>Cryptococcus gattii species complex</taxon>
    </lineage>
</organism>
<comment type="catalytic activity">
    <reaction evidence="18">
        <text>ergosterol + UDP-alpha-D-glucose = ergosteryl 3-beta-D-glucoside + UDP + H(+)</text>
        <dbReference type="Rhea" id="RHEA:61836"/>
        <dbReference type="ChEBI" id="CHEBI:15378"/>
        <dbReference type="ChEBI" id="CHEBI:16933"/>
        <dbReference type="ChEBI" id="CHEBI:52973"/>
        <dbReference type="ChEBI" id="CHEBI:58223"/>
        <dbReference type="ChEBI" id="CHEBI:58885"/>
    </reaction>
    <physiologicalReaction direction="left-to-right" evidence="18">
        <dbReference type="Rhea" id="RHEA:61837"/>
    </physiologicalReaction>
</comment>
<evidence type="ECO:0000256" key="2">
    <source>
        <dbReference type="ARBA" id="ARBA00004496"/>
    </source>
</evidence>
<dbReference type="PANTHER" id="PTHR48050">
    <property type="entry name" value="STEROL 3-BETA-GLUCOSYLTRANSFERASE"/>
    <property type="match status" value="1"/>
</dbReference>
<dbReference type="PROSITE" id="PS50003">
    <property type="entry name" value="PH_DOMAIN"/>
    <property type="match status" value="1"/>
</dbReference>
<keyword evidence="8" id="KW-0328">Glycosyltransferase</keyword>
<dbReference type="InterPro" id="IPR004276">
    <property type="entry name" value="GlycoTrans_28_N"/>
</dbReference>
<feature type="compositionally biased region" description="Pro residues" evidence="21">
    <location>
        <begin position="14"/>
        <end position="28"/>
    </location>
</feature>
<dbReference type="InterPro" id="IPR010610">
    <property type="entry name" value="EryCIII-like_C"/>
</dbReference>
<evidence type="ECO:0000256" key="1">
    <source>
        <dbReference type="ARBA" id="ARBA00004170"/>
    </source>
</evidence>
<dbReference type="InterPro" id="IPR002213">
    <property type="entry name" value="UDP_glucos_trans"/>
</dbReference>
<protein>
    <recommendedName>
        <fullName evidence="5">Sterol 3-beta-glucosyltransferase</fullName>
        <ecNumber evidence="4">2.4.1.173</ecNumber>
    </recommendedName>
    <alternativeName>
        <fullName evidence="17">Autophagy-related protein 26</fullName>
    </alternativeName>
</protein>
<dbReference type="InterPro" id="IPR048065">
    <property type="entry name" value="ATG26_PH_GRAM2"/>
</dbReference>
<keyword evidence="6" id="KW-0963">Cytoplasm</keyword>
<keyword evidence="16" id="KW-0753">Steroid metabolism</keyword>
<dbReference type="InterPro" id="IPR011993">
    <property type="entry name" value="PH-like_dom_sf"/>
</dbReference>
<name>A0A0D0VNH5_CRYGA</name>
<evidence type="ECO:0000256" key="17">
    <source>
        <dbReference type="ARBA" id="ARBA00029843"/>
    </source>
</evidence>
<dbReference type="EC" id="2.4.1.173" evidence="4"/>
<evidence type="ECO:0000256" key="15">
    <source>
        <dbReference type="ARBA" id="ARBA00023166"/>
    </source>
</evidence>
<feature type="domain" description="PH" evidence="22">
    <location>
        <begin position="438"/>
        <end position="530"/>
    </location>
</feature>
<dbReference type="SUPFAM" id="SSF50729">
    <property type="entry name" value="PH domain-like"/>
    <property type="match status" value="1"/>
</dbReference>
<dbReference type="SMART" id="SM00233">
    <property type="entry name" value="PH"/>
    <property type="match status" value="1"/>
</dbReference>
<dbReference type="EMBL" id="KN847976">
    <property type="protein sequence ID" value="KIR48841.1"/>
    <property type="molecule type" value="Genomic_DNA"/>
</dbReference>
<dbReference type="HOGENOM" id="CLU_000537_6_0_1"/>
<keyword evidence="7" id="KW-0444">Lipid biosynthesis</keyword>
<dbReference type="GO" id="GO:0016906">
    <property type="term" value="F:sterol 3-beta-glucosyltransferase activity"/>
    <property type="evidence" value="ECO:0007669"/>
    <property type="project" value="UniProtKB-EC"/>
</dbReference>
<dbReference type="Pfam" id="PF00169">
    <property type="entry name" value="PH"/>
    <property type="match status" value="1"/>
</dbReference>
<dbReference type="CDD" id="cd03784">
    <property type="entry name" value="GT1_Gtf-like"/>
    <property type="match status" value="1"/>
</dbReference>
<feature type="compositionally biased region" description="Basic residues" evidence="21">
    <location>
        <begin position="1502"/>
        <end position="1518"/>
    </location>
</feature>
<sequence length="1583" mass="175764">MSPPTSPTSHSLQPPFPPSATAPNPNPPSQHQQAVESLVNAAAQHVAPTCPPTSDESPQMADQATNSPDDSLISNRQVPEQEQTETAIIPGTPLDDMEPAKDPQTVQFSSSPPASTHEYQAETTARFNEPLTSSRAPSTASSQIDDWRRPDFGASRDIGSVRMGGASALVSALNALPWEEDDESDDGEDDDEFTDPAGGTSSAVYERKKRPQLPSISHGSHPTHPIHFPFRQNAIARRARPPGTTELDYQYATSETSSRGMSETGSESSSEGEVPLPKGFVSPPNFIVPSAEGEATGPPDPKLISDRIEKEQQIADEEEQAEILRSSKEEEMRLGKELVPGKSHGSAELNVDAALREGGSEGEDVIEAQMQTNEAEKSLTRKEKLAERLMEVFGLEEKEEVLEEMKCWLLRSIMLKGYMYLTKRHICFFANMPNENNLLVKSGPLYKKASRSKLNTKFWVVLKNDVLSWYENTTDPYFPKGNISLQYCHSCEAASGTRFKVRTSERNYTFTADTESSRDEWVKSIQKVMFRTQHEGESIKLIIPLEAVVDVDKSPTLEFTETIEIKCIDAEDQMSIDSYFFASFPNNDHAFSAIQKLVRERPSPPEVPRVSSATTIHVNQEPLDTSHATITRNGTDSSAEKLGMASHLPFRKFASVLKPLISKSSDGESHEEHSEDNHQDDHEPSHLPHVEVTSNRQRPEEESDNDDFDGYPPRQVGPPPPSMSDDARNWRPSWIRKPASKLFGSSPSGSFVSSPGRSPMDSSTTVTETGPSLRTRTGWTKQSSVTEVLEPPIQPEEEVSEDEIPTKPSVVDSNSAEAARTRAARLSWTSETSSGSQMVKSKSDFSMLGSESGHSESAETLRKFRTFFALSDKEDLIDHFPGYLYRVLPVSGRFFISTNYFCFRSSQLLYKTKESFKLMIIPIRDLYGVKAQKAFRFGHSGLTVVIKGREEIFIEFRSASRRKACVTLLEERMEAVRLSGENNTIDFRKVEVRIMEDLDESTPFEPKSPWTVSSSPLFGSTTSTSFLEFKPEPMKITCLTIGSRGDVQPYIALCKGLQAEGHITKIATHGEYKEWVEGHGIAFESVGGDPAKLMQMCVDNGMFTVSFLKEGLQKFRGWLDDLLNSSWEACQGCDLLIESPSAMSGIHIAEALRIPYYRAFTMPWTRTRAYPHAFAVPEHGRGGPYNYMTYTMFDQVFWRAISGQVNRWRRNVLGLDATTFDKMEQHKVPFLYNFSPTVVPPPLDWTEWIHVTGYWFLDQADQKQGEKSWTPPEGLTDFIDKAHGEKKKVVYIGFGSIVVSDPEEMTRCVVEAVVNSGVYAILSKGWSDRGSKRGEPKGDSQGADGVKYPPEIFAIDSIDHGWLFPRIDAACHHGGAGTTGASLRAGIPTIIKPFFGDQAFWAERVESLNVGAAIRRLTSHELASALTKATTDEKQIFKARVVGEMIRKENGIARAIEAIYRDLEYAKSIIKSPPSTDDKTPEKISSFLHPLITADLGVRRVRSRSRSRSSHGRFSPRRHPVDDDGWSVVTGGSRSRSGSASAVASPDRRSLNIGSALGSHVFKAPLLPNPFGKWRSSEGGDDR</sequence>
<dbReference type="PANTHER" id="PTHR48050:SF25">
    <property type="entry name" value="STEROL 3-BETA-GLUCOSYLTRANSFERASE"/>
    <property type="match status" value="1"/>
</dbReference>
<keyword evidence="9 23" id="KW-0808">Transferase</keyword>